<evidence type="ECO:0000256" key="2">
    <source>
        <dbReference type="SAM" id="MobiDB-lite"/>
    </source>
</evidence>
<organism evidence="4">
    <name type="scientific">mine drainage metagenome</name>
    <dbReference type="NCBI Taxonomy" id="410659"/>
    <lineage>
        <taxon>unclassified sequences</taxon>
        <taxon>metagenomes</taxon>
        <taxon>ecological metagenomes</taxon>
    </lineage>
</organism>
<dbReference type="InterPro" id="IPR036388">
    <property type="entry name" value="WH-like_DNA-bd_sf"/>
</dbReference>
<comment type="caution">
    <text evidence="4">The sequence shown here is derived from an EMBL/GenBank/DDBJ whole genome shotgun (WGS) entry which is preliminary data.</text>
</comment>
<dbReference type="SMART" id="SM00862">
    <property type="entry name" value="Trans_reg_C"/>
    <property type="match status" value="1"/>
</dbReference>
<sequence>MRHPALNLGPGILMHGIARGATCLEFGRFRLFPLQRELRAGDQPVTLGSRAFDVLQVLVEAGGELVTKEQLLARAWPGIVVEESNIQVQISALRKALGMDRNLIVTVPLRGYRFAGEVTVVGAERPPGSDADERATTPDQFTG</sequence>
<feature type="non-terminal residue" evidence="4">
    <location>
        <position position="143"/>
    </location>
</feature>
<dbReference type="GO" id="GO:0006355">
    <property type="term" value="P:regulation of DNA-templated transcription"/>
    <property type="evidence" value="ECO:0007669"/>
    <property type="project" value="InterPro"/>
</dbReference>
<dbReference type="GO" id="GO:0000160">
    <property type="term" value="P:phosphorelay signal transduction system"/>
    <property type="evidence" value="ECO:0007669"/>
    <property type="project" value="InterPro"/>
</dbReference>
<dbReference type="PANTHER" id="PTHR47691">
    <property type="entry name" value="REGULATOR-RELATED"/>
    <property type="match status" value="1"/>
</dbReference>
<dbReference type="InterPro" id="IPR001867">
    <property type="entry name" value="OmpR/PhoB-type_DNA-bd"/>
</dbReference>
<gene>
    <name evidence="4" type="ORF">B2A_10188</name>
</gene>
<evidence type="ECO:0000313" key="4">
    <source>
        <dbReference type="EMBL" id="EQD42782.1"/>
    </source>
</evidence>
<dbReference type="InterPro" id="IPR016032">
    <property type="entry name" value="Sig_transdc_resp-reg_C-effctor"/>
</dbReference>
<evidence type="ECO:0000259" key="3">
    <source>
        <dbReference type="PROSITE" id="PS51755"/>
    </source>
</evidence>
<dbReference type="PROSITE" id="PS51755">
    <property type="entry name" value="OMPR_PHOB"/>
    <property type="match status" value="1"/>
</dbReference>
<dbReference type="CDD" id="cd00383">
    <property type="entry name" value="trans_reg_C"/>
    <property type="match status" value="1"/>
</dbReference>
<proteinExistence type="predicted"/>
<evidence type="ECO:0000256" key="1">
    <source>
        <dbReference type="ARBA" id="ARBA00023125"/>
    </source>
</evidence>
<accession>T0ZES6</accession>
<dbReference type="GO" id="GO:0003677">
    <property type="term" value="F:DNA binding"/>
    <property type="evidence" value="ECO:0007669"/>
    <property type="project" value="UniProtKB-KW"/>
</dbReference>
<reference evidence="4" key="1">
    <citation type="submission" date="2013-08" db="EMBL/GenBank/DDBJ databases">
        <authorList>
            <person name="Mendez C."/>
            <person name="Richter M."/>
            <person name="Ferrer M."/>
            <person name="Sanchez J."/>
        </authorList>
    </citation>
    <scope>NUCLEOTIDE SEQUENCE</scope>
</reference>
<dbReference type="AlphaFoldDB" id="T0ZES6"/>
<dbReference type="SUPFAM" id="SSF46894">
    <property type="entry name" value="C-terminal effector domain of the bipartite response regulators"/>
    <property type="match status" value="1"/>
</dbReference>
<keyword evidence="1" id="KW-0238">DNA-binding</keyword>
<dbReference type="Gene3D" id="1.10.10.10">
    <property type="entry name" value="Winged helix-like DNA-binding domain superfamily/Winged helix DNA-binding domain"/>
    <property type="match status" value="1"/>
</dbReference>
<name>T0ZES6_9ZZZZ</name>
<protein>
    <submittedName>
        <fullName evidence="4">Protein containing Signal transduction response regulator</fullName>
    </submittedName>
</protein>
<reference evidence="4" key="2">
    <citation type="journal article" date="2014" name="ISME J.">
        <title>Microbial stratification in low pH oxic and suboxic macroscopic growths along an acid mine drainage.</title>
        <authorList>
            <person name="Mendez-Garcia C."/>
            <person name="Mesa V."/>
            <person name="Sprenger R.R."/>
            <person name="Richter M."/>
            <person name="Diez M.S."/>
            <person name="Solano J."/>
            <person name="Bargiela R."/>
            <person name="Golyshina O.V."/>
            <person name="Manteca A."/>
            <person name="Ramos J.L."/>
            <person name="Gallego J.R."/>
            <person name="Llorente I."/>
            <person name="Martins Dos Santos V.A."/>
            <person name="Jensen O.N."/>
            <person name="Pelaez A.I."/>
            <person name="Sanchez J."/>
            <person name="Ferrer M."/>
        </authorList>
    </citation>
    <scope>NUCLEOTIDE SEQUENCE</scope>
</reference>
<dbReference type="PANTHER" id="PTHR47691:SF3">
    <property type="entry name" value="HTH-TYPE TRANSCRIPTIONAL REGULATOR RV0890C-RELATED"/>
    <property type="match status" value="1"/>
</dbReference>
<feature type="region of interest" description="Disordered" evidence="2">
    <location>
        <begin position="123"/>
        <end position="143"/>
    </location>
</feature>
<dbReference type="EMBL" id="AUZZ01007348">
    <property type="protein sequence ID" value="EQD42782.1"/>
    <property type="molecule type" value="Genomic_DNA"/>
</dbReference>
<feature type="domain" description="OmpR/PhoB-type" evidence="3">
    <location>
        <begin position="21"/>
        <end position="116"/>
    </location>
</feature>
<dbReference type="Pfam" id="PF00486">
    <property type="entry name" value="Trans_reg_C"/>
    <property type="match status" value="1"/>
</dbReference>